<dbReference type="PANTHER" id="PTHR33336">
    <property type="entry name" value="QUINOL MONOOXYGENASE YGIN-RELATED"/>
    <property type="match status" value="1"/>
</dbReference>
<evidence type="ECO:0000313" key="2">
    <source>
        <dbReference type="EMBL" id="MPM47002.1"/>
    </source>
</evidence>
<sequence>METAPDAMQFCGKHRLRRLTARGFGFNVSTQDTNDNLTGENFMIYVIATSELNEGCKAAFIAAAKANIPNVLAEAGCIMYVLNEDFPSGLSAQKEVRPDTVTFLECWESMEHLRQHLQAPHMAEFRTRIAGMRKSSSLQVVTPV</sequence>
<reference evidence="2" key="1">
    <citation type="submission" date="2019-08" db="EMBL/GenBank/DDBJ databases">
        <authorList>
            <person name="Kucharzyk K."/>
            <person name="Murdoch R.W."/>
            <person name="Higgins S."/>
            <person name="Loffler F."/>
        </authorList>
    </citation>
    <scope>NUCLEOTIDE SEQUENCE</scope>
</reference>
<accession>A0A645A1T4</accession>
<dbReference type="InterPro" id="IPR007138">
    <property type="entry name" value="ABM_dom"/>
</dbReference>
<dbReference type="Pfam" id="PF03992">
    <property type="entry name" value="ABM"/>
    <property type="match status" value="1"/>
</dbReference>
<proteinExistence type="predicted"/>
<dbReference type="InterPro" id="IPR011008">
    <property type="entry name" value="Dimeric_a/b-barrel"/>
</dbReference>
<dbReference type="PROSITE" id="PS51725">
    <property type="entry name" value="ABM"/>
    <property type="match status" value="1"/>
</dbReference>
<dbReference type="Gene3D" id="3.30.70.100">
    <property type="match status" value="1"/>
</dbReference>
<dbReference type="GO" id="GO:0005829">
    <property type="term" value="C:cytosol"/>
    <property type="evidence" value="ECO:0007669"/>
    <property type="project" value="TreeGrafter"/>
</dbReference>
<name>A0A645A1T4_9ZZZZ</name>
<feature type="domain" description="ABM" evidence="1">
    <location>
        <begin position="44"/>
        <end position="144"/>
    </location>
</feature>
<organism evidence="2">
    <name type="scientific">bioreactor metagenome</name>
    <dbReference type="NCBI Taxonomy" id="1076179"/>
    <lineage>
        <taxon>unclassified sequences</taxon>
        <taxon>metagenomes</taxon>
        <taxon>ecological metagenomes</taxon>
    </lineage>
</organism>
<gene>
    <name evidence="2" type="ORF">SDC9_93710</name>
</gene>
<dbReference type="GO" id="GO:0016491">
    <property type="term" value="F:oxidoreductase activity"/>
    <property type="evidence" value="ECO:0007669"/>
    <property type="project" value="TreeGrafter"/>
</dbReference>
<dbReference type="PANTHER" id="PTHR33336:SF3">
    <property type="entry name" value="ABM DOMAIN-CONTAINING PROTEIN"/>
    <property type="match status" value="1"/>
</dbReference>
<comment type="caution">
    <text evidence="2">The sequence shown here is derived from an EMBL/GenBank/DDBJ whole genome shotgun (WGS) entry which is preliminary data.</text>
</comment>
<dbReference type="InterPro" id="IPR050744">
    <property type="entry name" value="AI-2_Isomerase_LsrG"/>
</dbReference>
<dbReference type="AlphaFoldDB" id="A0A645A1T4"/>
<dbReference type="EMBL" id="VSSQ01011506">
    <property type="protein sequence ID" value="MPM47002.1"/>
    <property type="molecule type" value="Genomic_DNA"/>
</dbReference>
<protein>
    <recommendedName>
        <fullName evidence="1">ABM domain-containing protein</fullName>
    </recommendedName>
</protein>
<dbReference type="SUPFAM" id="SSF54909">
    <property type="entry name" value="Dimeric alpha+beta barrel"/>
    <property type="match status" value="1"/>
</dbReference>
<evidence type="ECO:0000259" key="1">
    <source>
        <dbReference type="PROSITE" id="PS51725"/>
    </source>
</evidence>